<name>X1B1F6_9ZZZZ</name>
<organism evidence="1">
    <name type="scientific">marine sediment metagenome</name>
    <dbReference type="NCBI Taxonomy" id="412755"/>
    <lineage>
        <taxon>unclassified sequences</taxon>
        <taxon>metagenomes</taxon>
        <taxon>ecological metagenomes</taxon>
    </lineage>
</organism>
<proteinExistence type="predicted"/>
<feature type="non-terminal residue" evidence="1">
    <location>
        <position position="46"/>
    </location>
</feature>
<dbReference type="AlphaFoldDB" id="X1B1F6"/>
<gene>
    <name evidence="1" type="ORF">S01H4_29281</name>
</gene>
<comment type="caution">
    <text evidence="1">The sequence shown here is derived from an EMBL/GenBank/DDBJ whole genome shotgun (WGS) entry which is preliminary data.</text>
</comment>
<evidence type="ECO:0000313" key="1">
    <source>
        <dbReference type="EMBL" id="GAG78083.1"/>
    </source>
</evidence>
<reference evidence="1" key="1">
    <citation type="journal article" date="2014" name="Front. Microbiol.">
        <title>High frequency of phylogenetically diverse reductive dehalogenase-homologous genes in deep subseafloor sedimentary metagenomes.</title>
        <authorList>
            <person name="Kawai M."/>
            <person name="Futagami T."/>
            <person name="Toyoda A."/>
            <person name="Takaki Y."/>
            <person name="Nishi S."/>
            <person name="Hori S."/>
            <person name="Arai W."/>
            <person name="Tsubouchi T."/>
            <person name="Morono Y."/>
            <person name="Uchiyama I."/>
            <person name="Ito T."/>
            <person name="Fujiyama A."/>
            <person name="Inagaki F."/>
            <person name="Takami H."/>
        </authorList>
    </citation>
    <scope>NUCLEOTIDE SEQUENCE</scope>
    <source>
        <strain evidence="1">Expedition CK06-06</strain>
    </source>
</reference>
<sequence length="46" mass="5200">MTQDALPYNEYAIENIVKPFTDDRKIGATFGRQLPYPEASVFAAHL</sequence>
<protein>
    <submittedName>
        <fullName evidence="1">Uncharacterized protein</fullName>
    </submittedName>
</protein>
<dbReference type="EMBL" id="BART01014878">
    <property type="protein sequence ID" value="GAG78083.1"/>
    <property type="molecule type" value="Genomic_DNA"/>
</dbReference>
<accession>X1B1F6</accession>